<keyword evidence="2" id="KW-1185">Reference proteome</keyword>
<dbReference type="Proteomes" id="UP001196413">
    <property type="component" value="Unassembled WGS sequence"/>
</dbReference>
<comment type="caution">
    <text evidence="1">The sequence shown here is derived from an EMBL/GenBank/DDBJ whole genome shotgun (WGS) entry which is preliminary data.</text>
</comment>
<name>A0AAD5ML35_PARTN</name>
<reference evidence="1" key="1">
    <citation type="submission" date="2021-06" db="EMBL/GenBank/DDBJ databases">
        <title>Parelaphostrongylus tenuis whole genome reference sequence.</title>
        <authorList>
            <person name="Garwood T.J."/>
            <person name="Larsen P.A."/>
            <person name="Fountain-Jones N.M."/>
            <person name="Garbe J.R."/>
            <person name="Macchietto M.G."/>
            <person name="Kania S.A."/>
            <person name="Gerhold R.W."/>
            <person name="Richards J.E."/>
            <person name="Wolf T.M."/>
        </authorList>
    </citation>
    <scope>NUCLEOTIDE SEQUENCE</scope>
    <source>
        <strain evidence="1">MNPRO001-30</strain>
        <tissue evidence="1">Meninges</tissue>
    </source>
</reference>
<evidence type="ECO:0000313" key="2">
    <source>
        <dbReference type="Proteomes" id="UP001196413"/>
    </source>
</evidence>
<organism evidence="1 2">
    <name type="scientific">Parelaphostrongylus tenuis</name>
    <name type="common">Meningeal worm</name>
    <dbReference type="NCBI Taxonomy" id="148309"/>
    <lineage>
        <taxon>Eukaryota</taxon>
        <taxon>Metazoa</taxon>
        <taxon>Ecdysozoa</taxon>
        <taxon>Nematoda</taxon>
        <taxon>Chromadorea</taxon>
        <taxon>Rhabditida</taxon>
        <taxon>Rhabditina</taxon>
        <taxon>Rhabditomorpha</taxon>
        <taxon>Strongyloidea</taxon>
        <taxon>Metastrongylidae</taxon>
        <taxon>Parelaphostrongylus</taxon>
    </lineage>
</organism>
<dbReference type="AlphaFoldDB" id="A0AAD5ML35"/>
<dbReference type="EMBL" id="JAHQIW010003873">
    <property type="protein sequence ID" value="KAJ1360467.1"/>
    <property type="molecule type" value="Genomic_DNA"/>
</dbReference>
<sequence length="153" mass="17843">MNFISSRVYCNDERKCFSLIQVTPMNDRTPLILGRQRAVASTSLDPYEDPFAGLERVSLSPRVSSLSRRRREIRRRVEERSEREEKREHALSSTYESLNYEISENQLYRDEEGDPDHHRSSPVVCSIAVLFYAVTVIRKVCGCESVWIMTFFS</sequence>
<accession>A0AAD5ML35</accession>
<proteinExistence type="predicted"/>
<gene>
    <name evidence="1" type="ORF">KIN20_019448</name>
</gene>
<evidence type="ECO:0000313" key="1">
    <source>
        <dbReference type="EMBL" id="KAJ1360467.1"/>
    </source>
</evidence>
<protein>
    <submittedName>
        <fullName evidence="1">Uncharacterized protein</fullName>
    </submittedName>
</protein>